<feature type="signal peptide" evidence="1">
    <location>
        <begin position="1"/>
        <end position="26"/>
    </location>
</feature>
<feature type="chain" id="PRO_5004904588" evidence="1">
    <location>
        <begin position="27"/>
        <end position="219"/>
    </location>
</feature>
<evidence type="ECO:0000313" key="3">
    <source>
        <dbReference type="EMBL" id="GAF07641.1"/>
    </source>
</evidence>
<gene>
    <name evidence="3" type="ORF">JCM16418_1669</name>
</gene>
<feature type="domain" description="SLH" evidence="2">
    <location>
        <begin position="157"/>
        <end position="219"/>
    </location>
</feature>
<dbReference type="GO" id="GO:0008233">
    <property type="term" value="F:peptidase activity"/>
    <property type="evidence" value="ECO:0007669"/>
    <property type="project" value="UniProtKB-KW"/>
</dbReference>
<comment type="caution">
    <text evidence="3">The sequence shown here is derived from an EMBL/GenBank/DDBJ whole genome shotgun (WGS) entry which is preliminary data.</text>
</comment>
<reference evidence="3 4" key="1">
    <citation type="journal article" date="2014" name="Genome Announc.">
        <title>Draft Genome Sequence of Paenibacillus pini JCM 16418T, Isolated from the Rhizosphere of Pine Tree.</title>
        <authorList>
            <person name="Yuki M."/>
            <person name="Oshima K."/>
            <person name="Suda W."/>
            <person name="Oshida Y."/>
            <person name="Kitamura K."/>
            <person name="Iida Y."/>
            <person name="Hattori M."/>
            <person name="Ohkuma M."/>
        </authorList>
    </citation>
    <scope>NUCLEOTIDE SEQUENCE [LARGE SCALE GENOMIC DNA]</scope>
    <source>
        <strain evidence="3 4">JCM 16418</strain>
    </source>
</reference>
<dbReference type="eggNOG" id="COG5492">
    <property type="taxonomic scope" value="Bacteria"/>
</dbReference>
<keyword evidence="4" id="KW-1185">Reference proteome</keyword>
<dbReference type="InterPro" id="IPR001119">
    <property type="entry name" value="SLH_dom"/>
</dbReference>
<sequence>MRIKQTLTAMAAVCLLSVSLGSTIFANGSEFKDISSSVAKDQIMSLKDRNLVKGVTATEFQPQAKLSNAQGVQLIASGLQLSLAAIDFNKAPRASDLFSNVNDKAWFAEAFINAHYNGVDIPKDMDPSKSMTKEEFTYYLMGGLEKVGNLPMVKIAPTPITDNGDMNSMYEGSIQRSLLWKINSLDGAQNFNPKRNITREEAAIMLYNALEYLKAHLQS</sequence>
<dbReference type="PROSITE" id="PS51272">
    <property type="entry name" value="SLH"/>
    <property type="match status" value="2"/>
</dbReference>
<keyword evidence="3" id="KW-0645">Protease</keyword>
<name>W7YSM8_9BACL</name>
<dbReference type="RefSeq" id="WP_036647307.1">
    <property type="nucleotide sequence ID" value="NZ_BAVZ01000004.1"/>
</dbReference>
<organism evidence="3 4">
    <name type="scientific">Paenibacillus pini JCM 16418</name>
    <dbReference type="NCBI Taxonomy" id="1236976"/>
    <lineage>
        <taxon>Bacteria</taxon>
        <taxon>Bacillati</taxon>
        <taxon>Bacillota</taxon>
        <taxon>Bacilli</taxon>
        <taxon>Bacillales</taxon>
        <taxon>Paenibacillaceae</taxon>
        <taxon>Paenibacillus</taxon>
    </lineage>
</organism>
<dbReference type="EMBL" id="BAVZ01000004">
    <property type="protein sequence ID" value="GAF07641.1"/>
    <property type="molecule type" value="Genomic_DNA"/>
</dbReference>
<evidence type="ECO:0000259" key="2">
    <source>
        <dbReference type="PROSITE" id="PS51272"/>
    </source>
</evidence>
<keyword evidence="3" id="KW-0378">Hydrolase</keyword>
<evidence type="ECO:0000256" key="1">
    <source>
        <dbReference type="SAM" id="SignalP"/>
    </source>
</evidence>
<dbReference type="Proteomes" id="UP000019364">
    <property type="component" value="Unassembled WGS sequence"/>
</dbReference>
<dbReference type="STRING" id="1236976.JCM16418_1669"/>
<feature type="domain" description="SLH" evidence="2">
    <location>
        <begin position="26"/>
        <end position="89"/>
    </location>
</feature>
<evidence type="ECO:0000313" key="4">
    <source>
        <dbReference type="Proteomes" id="UP000019364"/>
    </source>
</evidence>
<dbReference type="Pfam" id="PF00395">
    <property type="entry name" value="SLH"/>
    <property type="match status" value="2"/>
</dbReference>
<dbReference type="OrthoDB" id="1738667at2"/>
<proteinExistence type="predicted"/>
<protein>
    <submittedName>
        <fullName evidence="3">Subtilisin-like serine proteases</fullName>
    </submittedName>
</protein>
<dbReference type="AlphaFoldDB" id="W7YSM8"/>
<keyword evidence="1" id="KW-0732">Signal</keyword>
<dbReference type="GO" id="GO:0006508">
    <property type="term" value="P:proteolysis"/>
    <property type="evidence" value="ECO:0007669"/>
    <property type="project" value="UniProtKB-KW"/>
</dbReference>
<accession>W7YSM8</accession>